<evidence type="ECO:0000256" key="5">
    <source>
        <dbReference type="SAM" id="Phobius"/>
    </source>
</evidence>
<dbReference type="GO" id="GO:1905039">
    <property type="term" value="P:carboxylic acid transmembrane transport"/>
    <property type="evidence" value="ECO:0007669"/>
    <property type="project" value="UniProtKB-ARBA"/>
</dbReference>
<dbReference type="GO" id="GO:0005886">
    <property type="term" value="C:plasma membrane"/>
    <property type="evidence" value="ECO:0007669"/>
    <property type="project" value="TreeGrafter"/>
</dbReference>
<evidence type="ECO:0000313" key="6">
    <source>
        <dbReference type="EMBL" id="HGK53641.1"/>
    </source>
</evidence>
<accession>A0A7V4E1Y6</accession>
<dbReference type="AlphaFoldDB" id="A0A7V4E1Y6"/>
<dbReference type="PANTHER" id="PTHR10283">
    <property type="entry name" value="SOLUTE CARRIER FAMILY 13 MEMBER"/>
    <property type="match status" value="1"/>
</dbReference>
<keyword evidence="3 5" id="KW-1133">Transmembrane helix</keyword>
<evidence type="ECO:0000256" key="4">
    <source>
        <dbReference type="ARBA" id="ARBA00023136"/>
    </source>
</evidence>
<feature type="transmembrane region" description="Helical" evidence="5">
    <location>
        <begin position="322"/>
        <end position="340"/>
    </location>
</feature>
<dbReference type="NCBIfam" id="TIGR00785">
    <property type="entry name" value="dass"/>
    <property type="match status" value="1"/>
</dbReference>
<feature type="transmembrane region" description="Helical" evidence="5">
    <location>
        <begin position="6"/>
        <end position="23"/>
    </location>
</feature>
<proteinExistence type="predicted"/>
<dbReference type="GO" id="GO:0008514">
    <property type="term" value="F:organic anion transmembrane transporter activity"/>
    <property type="evidence" value="ECO:0007669"/>
    <property type="project" value="UniProtKB-ARBA"/>
</dbReference>
<feature type="transmembrane region" description="Helical" evidence="5">
    <location>
        <begin position="404"/>
        <end position="424"/>
    </location>
</feature>
<feature type="transmembrane region" description="Helical" evidence="5">
    <location>
        <begin position="30"/>
        <end position="54"/>
    </location>
</feature>
<dbReference type="Pfam" id="PF00939">
    <property type="entry name" value="Na_sulph_symp"/>
    <property type="match status" value="1"/>
</dbReference>
<feature type="transmembrane region" description="Helical" evidence="5">
    <location>
        <begin position="282"/>
        <end position="302"/>
    </location>
</feature>
<feature type="transmembrane region" description="Helical" evidence="5">
    <location>
        <begin position="258"/>
        <end position="276"/>
    </location>
</feature>
<protein>
    <submittedName>
        <fullName evidence="6">SLC13/DASS family transporter</fullName>
    </submittedName>
</protein>
<sequence>MKITNFFIGIFLFFLIIFLPIPLEISQKKVLAVCILMAYFWIFEVIPIYITSLFPLLLFPILKVLTPQEASYPYAQPEVYLFLGGFFIAKAMEKHNLHKRISFFFLKIFPKKIEGVLLGIMFSVCFLSGWMSNTATCIMAFPIVLAILKSLNIEKENINKAFFLSIAYASSIGGISTPIGTPPNIVFLGQFKKLFPELPDITFAKWCLFGFPLSLTFLIITWLLFYLIFLRKENIKIGYEKINEEREKIGKMKLEEKIILGVFVFVALLWLTRNIWERKLNLKNFSHDALVAILGALILFIIPYKEENKLKPILDWETALNIPWGILLIFGGGFSLASAFEKTNLTQKLSEYLKFFGNLNIVLFVTLLSLFLVFLTEVTSNTATATIILPFLGSLSKAININPLFLMLPATISVSFAFMLPSGTPPNAIVFASGKVRIKDMAKTGIILNFLGTFLVVAFFFLFIKHILKI</sequence>
<feature type="transmembrane region" description="Helical" evidence="5">
    <location>
        <begin position="360"/>
        <end position="392"/>
    </location>
</feature>
<dbReference type="PANTHER" id="PTHR10283:SF82">
    <property type="entry name" value="SOLUTE CARRIER FAMILY 13 MEMBER 2"/>
    <property type="match status" value="1"/>
</dbReference>
<reference evidence="6" key="1">
    <citation type="journal article" date="2020" name="mSystems">
        <title>Genome- and Community-Level Interaction Insights into Carbon Utilization and Element Cycling Functions of Hydrothermarchaeota in Hydrothermal Sediment.</title>
        <authorList>
            <person name="Zhou Z."/>
            <person name="Liu Y."/>
            <person name="Xu W."/>
            <person name="Pan J."/>
            <person name="Luo Z.H."/>
            <person name="Li M."/>
        </authorList>
    </citation>
    <scope>NUCLEOTIDE SEQUENCE [LARGE SCALE GENOMIC DNA]</scope>
    <source>
        <strain evidence="6">SpSt-695</strain>
    </source>
</reference>
<dbReference type="InterPro" id="IPR001898">
    <property type="entry name" value="SLC13A/DASS"/>
</dbReference>
<evidence type="ECO:0000256" key="2">
    <source>
        <dbReference type="ARBA" id="ARBA00022692"/>
    </source>
</evidence>
<name>A0A7V4E1Y6_UNCW3</name>
<gene>
    <name evidence="6" type="ORF">ENU72_01285</name>
</gene>
<evidence type="ECO:0000256" key="1">
    <source>
        <dbReference type="ARBA" id="ARBA00004141"/>
    </source>
</evidence>
<feature type="transmembrane region" description="Helical" evidence="5">
    <location>
        <begin position="201"/>
        <end position="229"/>
    </location>
</feature>
<dbReference type="EMBL" id="DTDP01000057">
    <property type="protein sequence ID" value="HGK53641.1"/>
    <property type="molecule type" value="Genomic_DNA"/>
</dbReference>
<keyword evidence="4 5" id="KW-0472">Membrane</keyword>
<comment type="subcellular location">
    <subcellularLocation>
        <location evidence="1">Membrane</location>
        <topology evidence="1">Multi-pass membrane protein</topology>
    </subcellularLocation>
</comment>
<evidence type="ECO:0000256" key="3">
    <source>
        <dbReference type="ARBA" id="ARBA00022989"/>
    </source>
</evidence>
<comment type="caution">
    <text evidence="6">The sequence shown here is derived from an EMBL/GenBank/DDBJ whole genome shotgun (WGS) entry which is preliminary data.</text>
</comment>
<organism evidence="6">
    <name type="scientific">candidate division WOR-3 bacterium</name>
    <dbReference type="NCBI Taxonomy" id="2052148"/>
    <lineage>
        <taxon>Bacteria</taxon>
        <taxon>Bacteria division WOR-3</taxon>
    </lineage>
</organism>
<keyword evidence="2 5" id="KW-0812">Transmembrane</keyword>
<feature type="transmembrane region" description="Helical" evidence="5">
    <location>
        <begin position="161"/>
        <end position="181"/>
    </location>
</feature>
<feature type="transmembrane region" description="Helical" evidence="5">
    <location>
        <begin position="444"/>
        <end position="464"/>
    </location>
</feature>
<dbReference type="CDD" id="cd01115">
    <property type="entry name" value="SLC13_permease"/>
    <property type="match status" value="1"/>
</dbReference>